<dbReference type="EMBL" id="JQAT01000002">
    <property type="protein sequence ID" value="KRN28786.1"/>
    <property type="molecule type" value="Genomic_DNA"/>
</dbReference>
<evidence type="ECO:0008006" key="5">
    <source>
        <dbReference type="Google" id="ProtNLM"/>
    </source>
</evidence>
<dbReference type="STRING" id="81857.IV38_GL000991"/>
<dbReference type="RefSeq" id="WP_236698012.1">
    <property type="nucleotide sequence ID" value="NZ_JQAT01000002.1"/>
</dbReference>
<sequence>MNNDLKLIEQRIDEQFQRKSRTMYWLEVVDDVYDQTYNFFMCHQKKGEPLRSVPLHSLTDHDLASLETIIAALQHYTQLTIHYFGFVGQEWPGSHRIIQKKRHGEE</sequence>
<name>A0A0R2FJE3_9LACO</name>
<accession>A0A0R2FJE3</accession>
<dbReference type="Proteomes" id="UP000051751">
    <property type="component" value="Unassembled WGS sequence"/>
</dbReference>
<protein>
    <recommendedName>
        <fullName evidence="5">Acetyl-CoA carboxylase</fullName>
    </recommendedName>
</protein>
<evidence type="ECO:0000313" key="3">
    <source>
        <dbReference type="Proteomes" id="UP000051645"/>
    </source>
</evidence>
<reference evidence="3 4" key="1">
    <citation type="journal article" date="2015" name="Genome Announc.">
        <title>Expanding the biotechnology potential of lactobacilli through comparative genomics of 213 strains and associated genera.</title>
        <authorList>
            <person name="Sun Z."/>
            <person name="Harris H.M."/>
            <person name="McCann A."/>
            <person name="Guo C."/>
            <person name="Argimon S."/>
            <person name="Zhang W."/>
            <person name="Yang X."/>
            <person name="Jeffery I.B."/>
            <person name="Cooney J.C."/>
            <person name="Kagawa T.F."/>
            <person name="Liu W."/>
            <person name="Song Y."/>
            <person name="Salvetti E."/>
            <person name="Wrobel A."/>
            <person name="Rasinkangas P."/>
            <person name="Parkhill J."/>
            <person name="Rea M.C."/>
            <person name="O'Sullivan O."/>
            <person name="Ritari J."/>
            <person name="Douillard F.P."/>
            <person name="Paul Ross R."/>
            <person name="Yang R."/>
            <person name="Briner A.E."/>
            <person name="Felis G.E."/>
            <person name="de Vos W.M."/>
            <person name="Barrangou R."/>
            <person name="Klaenhammer T.R."/>
            <person name="Caufield P.W."/>
            <person name="Cui Y."/>
            <person name="Zhang H."/>
            <person name="O'Toole P.W."/>
        </authorList>
    </citation>
    <scope>NUCLEOTIDE SEQUENCE [LARGE SCALE GENOMIC DNA]</scope>
    <source>
        <strain evidence="1 4">ATCC BAA-66</strain>
        <strain evidence="2 3">DSM 13344</strain>
    </source>
</reference>
<dbReference type="PATRIC" id="fig|81857.3.peg.996"/>
<evidence type="ECO:0000313" key="2">
    <source>
        <dbReference type="EMBL" id="KRN32804.1"/>
    </source>
</evidence>
<proteinExistence type="predicted"/>
<keyword evidence="3" id="KW-1185">Reference proteome</keyword>
<gene>
    <name evidence="1" type="ORF">IV38_GL000991</name>
    <name evidence="2" type="ORF">IV40_GL000862</name>
</gene>
<evidence type="ECO:0000313" key="4">
    <source>
        <dbReference type="Proteomes" id="UP000051751"/>
    </source>
</evidence>
<comment type="caution">
    <text evidence="1">The sequence shown here is derived from an EMBL/GenBank/DDBJ whole genome shotgun (WGS) entry which is preliminary data.</text>
</comment>
<evidence type="ECO:0000313" key="1">
    <source>
        <dbReference type="EMBL" id="KRN28786.1"/>
    </source>
</evidence>
<dbReference type="Proteomes" id="UP000051645">
    <property type="component" value="Unassembled WGS sequence"/>
</dbReference>
<dbReference type="AlphaFoldDB" id="A0A0R2FJE3"/>
<organism evidence="1 4">
    <name type="scientific">Lactobacillus selangorensis</name>
    <dbReference type="NCBI Taxonomy" id="81857"/>
    <lineage>
        <taxon>Bacteria</taxon>
        <taxon>Bacillati</taxon>
        <taxon>Bacillota</taxon>
        <taxon>Bacilli</taxon>
        <taxon>Lactobacillales</taxon>
        <taxon>Lactobacillaceae</taxon>
        <taxon>Lactobacillus</taxon>
    </lineage>
</organism>
<dbReference type="EMBL" id="JQAZ01000002">
    <property type="protein sequence ID" value="KRN32804.1"/>
    <property type="molecule type" value="Genomic_DNA"/>
</dbReference>